<sequence length="576" mass="67506">MEASNNNNRQICGNIFINIKTIKNENKDFTFHCAFCNTDCDQLQQFSEHLEEHLHYFEEHEKSPNFQFEPEEIKQRITMQVFDDAYNKSINTATSSEVYEDPLETGKTENMSGIEEFVPVKVKNECEDSDNEEEEEEDEEECDNINGLEHNKCPNILFESEEIKVEERLDMEVFDEKYNKSIDTATSSAVYEDPLETGKLEKSLTKSMSDTEESLTRNVKHEKEECANTEVEICDGSKAASYIQESDTIIEESAENSYMFKDLSSDELSDDSNDADFDTIYVKILPSLIQLYKKYEILWKVDNIAFGIKNKKNEVYMKIVDDIKSEHDINISLEEMNYHINYLNELYSKDKDKELMCKMEEKEFVPEYKHYAEMSFLSDSQGPFLCTICNEKLPKYDSYCQHVAQHNGTQPFKCPSCDVAFNNYHKYLIHKKRHLGIYNFHCDICGKGYLFKNDLEWHVTSHTGDKPYLCQICGTGFRARHGYDNHIRRHEERFRHECHICKRGFNQLHALNNHVKSHLNIRDIICKICGKGFVHNKYLKRHQLIHGEVKNYKCNECGKAFFQACGLRAHRKNYHS</sequence>
<dbReference type="SMART" id="SM00355">
    <property type="entry name" value="ZnF_C2H2"/>
    <property type="match status" value="8"/>
</dbReference>
<dbReference type="GO" id="GO:0008270">
    <property type="term" value="F:zinc ion binding"/>
    <property type="evidence" value="ECO:0007669"/>
    <property type="project" value="UniProtKB-KW"/>
</dbReference>
<feature type="domain" description="C2H2-type" evidence="7">
    <location>
        <begin position="412"/>
        <end position="439"/>
    </location>
</feature>
<keyword evidence="3 5" id="KW-0863">Zinc-finger</keyword>
<dbReference type="Pfam" id="PF00096">
    <property type="entry name" value="zf-C2H2"/>
    <property type="match status" value="2"/>
</dbReference>
<dbReference type="SUPFAM" id="SSF57667">
    <property type="entry name" value="beta-beta-alpha zinc fingers"/>
    <property type="match status" value="4"/>
</dbReference>
<evidence type="ECO:0000259" key="7">
    <source>
        <dbReference type="PROSITE" id="PS50157"/>
    </source>
</evidence>
<dbReference type="InterPro" id="IPR006578">
    <property type="entry name" value="MADF-dom"/>
</dbReference>
<dbReference type="FunFam" id="3.30.160.60:FF:000671">
    <property type="entry name" value="Zinc finger protein 26"/>
    <property type="match status" value="1"/>
</dbReference>
<name>A0A0L0C1V2_LUCCU</name>
<organism evidence="9 10">
    <name type="scientific">Lucilia cuprina</name>
    <name type="common">Green bottle fly</name>
    <name type="synonym">Australian sheep blowfly</name>
    <dbReference type="NCBI Taxonomy" id="7375"/>
    <lineage>
        <taxon>Eukaryota</taxon>
        <taxon>Metazoa</taxon>
        <taxon>Ecdysozoa</taxon>
        <taxon>Arthropoda</taxon>
        <taxon>Hexapoda</taxon>
        <taxon>Insecta</taxon>
        <taxon>Pterygota</taxon>
        <taxon>Neoptera</taxon>
        <taxon>Endopterygota</taxon>
        <taxon>Diptera</taxon>
        <taxon>Brachycera</taxon>
        <taxon>Muscomorpha</taxon>
        <taxon>Oestroidea</taxon>
        <taxon>Calliphoridae</taxon>
        <taxon>Luciliinae</taxon>
        <taxon>Lucilia</taxon>
    </lineage>
</organism>
<accession>A0A0L0C1V2</accession>
<evidence type="ECO:0000256" key="2">
    <source>
        <dbReference type="ARBA" id="ARBA00022737"/>
    </source>
</evidence>
<dbReference type="STRING" id="7375.A0A0L0C1V2"/>
<dbReference type="OMA" id="CAFCNTD"/>
<dbReference type="EMBL" id="JRES01000994">
    <property type="protein sequence ID" value="KNC26338.1"/>
    <property type="molecule type" value="Genomic_DNA"/>
</dbReference>
<dbReference type="OrthoDB" id="6077919at2759"/>
<dbReference type="Proteomes" id="UP000037069">
    <property type="component" value="Unassembled WGS sequence"/>
</dbReference>
<dbReference type="PANTHER" id="PTHR24379">
    <property type="entry name" value="KRAB AND ZINC FINGER DOMAIN-CONTAINING"/>
    <property type="match status" value="1"/>
</dbReference>
<comment type="caution">
    <text evidence="9">The sequence shown here is derived from an EMBL/GenBank/DDBJ whole genome shotgun (WGS) entry which is preliminary data.</text>
</comment>
<feature type="compositionally biased region" description="Acidic residues" evidence="6">
    <location>
        <begin position="127"/>
        <end position="143"/>
    </location>
</feature>
<dbReference type="SMART" id="SM00595">
    <property type="entry name" value="MADF"/>
    <property type="match status" value="1"/>
</dbReference>
<keyword evidence="1" id="KW-0479">Metal-binding</keyword>
<feature type="domain" description="C2H2-type" evidence="7">
    <location>
        <begin position="496"/>
        <end position="523"/>
    </location>
</feature>
<proteinExistence type="predicted"/>
<dbReference type="PANTHER" id="PTHR24379:SF121">
    <property type="entry name" value="C2H2-TYPE DOMAIN-CONTAINING PROTEIN"/>
    <property type="match status" value="1"/>
</dbReference>
<protein>
    <submittedName>
        <fullName evidence="9">Uncharacterized protein</fullName>
    </submittedName>
</protein>
<dbReference type="PROSITE" id="PS00028">
    <property type="entry name" value="ZINC_FINGER_C2H2_1"/>
    <property type="match status" value="7"/>
</dbReference>
<dbReference type="PROSITE" id="PS51029">
    <property type="entry name" value="MADF"/>
    <property type="match status" value="1"/>
</dbReference>
<evidence type="ECO:0000256" key="1">
    <source>
        <dbReference type="ARBA" id="ARBA00022723"/>
    </source>
</evidence>
<reference evidence="9 10" key="1">
    <citation type="journal article" date="2015" name="Nat. Commun.">
        <title>Lucilia cuprina genome unlocks parasitic fly biology to underpin future interventions.</title>
        <authorList>
            <person name="Anstead C.A."/>
            <person name="Korhonen P.K."/>
            <person name="Young N.D."/>
            <person name="Hall R.S."/>
            <person name="Jex A.R."/>
            <person name="Murali S.C."/>
            <person name="Hughes D.S."/>
            <person name="Lee S.F."/>
            <person name="Perry T."/>
            <person name="Stroehlein A.J."/>
            <person name="Ansell B.R."/>
            <person name="Breugelmans B."/>
            <person name="Hofmann A."/>
            <person name="Qu J."/>
            <person name="Dugan S."/>
            <person name="Lee S.L."/>
            <person name="Chao H."/>
            <person name="Dinh H."/>
            <person name="Han Y."/>
            <person name="Doddapaneni H.V."/>
            <person name="Worley K.C."/>
            <person name="Muzny D.M."/>
            <person name="Ioannidis P."/>
            <person name="Waterhouse R.M."/>
            <person name="Zdobnov E.M."/>
            <person name="James P.J."/>
            <person name="Bagnall N.H."/>
            <person name="Kotze A.C."/>
            <person name="Gibbs R.A."/>
            <person name="Richards S."/>
            <person name="Batterham P."/>
            <person name="Gasser R.B."/>
        </authorList>
    </citation>
    <scope>NUCLEOTIDE SEQUENCE [LARGE SCALE GENOMIC DNA]</scope>
    <source>
        <strain evidence="9 10">LS</strain>
        <tissue evidence="9">Full body</tissue>
    </source>
</reference>
<dbReference type="PROSITE" id="PS50157">
    <property type="entry name" value="ZINC_FINGER_C2H2_2"/>
    <property type="match status" value="7"/>
</dbReference>
<evidence type="ECO:0000256" key="3">
    <source>
        <dbReference type="ARBA" id="ARBA00022771"/>
    </source>
</evidence>
<dbReference type="InterPro" id="IPR013087">
    <property type="entry name" value="Znf_C2H2_type"/>
</dbReference>
<keyword evidence="10" id="KW-1185">Reference proteome</keyword>
<dbReference type="Gene3D" id="3.30.160.60">
    <property type="entry name" value="Classic Zinc Finger"/>
    <property type="match status" value="5"/>
</dbReference>
<dbReference type="Pfam" id="PF10545">
    <property type="entry name" value="MADF_DNA_bdg"/>
    <property type="match status" value="1"/>
</dbReference>
<dbReference type="AlphaFoldDB" id="A0A0L0C1V2"/>
<evidence type="ECO:0000313" key="10">
    <source>
        <dbReference type="Proteomes" id="UP000037069"/>
    </source>
</evidence>
<dbReference type="InterPro" id="IPR036236">
    <property type="entry name" value="Znf_C2H2_sf"/>
</dbReference>
<dbReference type="Pfam" id="PF13912">
    <property type="entry name" value="zf-C2H2_6"/>
    <property type="match status" value="1"/>
</dbReference>
<feature type="domain" description="MADF" evidence="8">
    <location>
        <begin position="287"/>
        <end position="382"/>
    </location>
</feature>
<feature type="domain" description="C2H2-type" evidence="7">
    <location>
        <begin position="468"/>
        <end position="490"/>
    </location>
</feature>
<keyword evidence="4" id="KW-0862">Zinc</keyword>
<evidence type="ECO:0000256" key="6">
    <source>
        <dbReference type="SAM" id="MobiDB-lite"/>
    </source>
</evidence>
<feature type="domain" description="C2H2-type" evidence="7">
    <location>
        <begin position="524"/>
        <end position="551"/>
    </location>
</feature>
<evidence type="ECO:0000259" key="8">
    <source>
        <dbReference type="PROSITE" id="PS51029"/>
    </source>
</evidence>
<evidence type="ECO:0000313" key="9">
    <source>
        <dbReference type="EMBL" id="KNC26338.1"/>
    </source>
</evidence>
<evidence type="ECO:0000256" key="5">
    <source>
        <dbReference type="PROSITE-ProRule" id="PRU00042"/>
    </source>
</evidence>
<feature type="domain" description="C2H2-type" evidence="7">
    <location>
        <begin position="440"/>
        <end position="467"/>
    </location>
</feature>
<feature type="region of interest" description="Disordered" evidence="6">
    <location>
        <begin position="125"/>
        <end position="148"/>
    </location>
</feature>
<feature type="domain" description="C2H2-type" evidence="7">
    <location>
        <begin position="384"/>
        <end position="411"/>
    </location>
</feature>
<gene>
    <name evidence="9" type="ORF">FF38_01803</name>
</gene>
<feature type="domain" description="C2H2-type" evidence="7">
    <location>
        <begin position="552"/>
        <end position="576"/>
    </location>
</feature>
<keyword evidence="2" id="KW-0677">Repeat</keyword>
<evidence type="ECO:0000256" key="4">
    <source>
        <dbReference type="ARBA" id="ARBA00022833"/>
    </source>
</evidence>